<evidence type="ECO:0000256" key="1">
    <source>
        <dbReference type="ARBA" id="ARBA00004328"/>
    </source>
</evidence>
<evidence type="ECO:0000313" key="3">
    <source>
        <dbReference type="EMBL" id="QNN47199.1"/>
    </source>
</evidence>
<dbReference type="SUPFAM" id="SSF56563">
    <property type="entry name" value="Major capsid protein gp5"/>
    <property type="match status" value="1"/>
</dbReference>
<dbReference type="EMBL" id="CP060711">
    <property type="protein sequence ID" value="QNN47199.1"/>
    <property type="molecule type" value="Genomic_DNA"/>
</dbReference>
<dbReference type="Proteomes" id="UP000515977">
    <property type="component" value="Chromosome"/>
</dbReference>
<name>A0A7G9QV24_9GAMM</name>
<feature type="domain" description="Phage capsid-like C-terminal" evidence="2">
    <location>
        <begin position="143"/>
        <end position="406"/>
    </location>
</feature>
<comment type="subcellular location">
    <subcellularLocation>
        <location evidence="1">Virion</location>
    </subcellularLocation>
</comment>
<keyword evidence="4" id="KW-1185">Reference proteome</keyword>
<dbReference type="RefSeq" id="WP_187570946.1">
    <property type="nucleotide sequence ID" value="NZ_CP060711.1"/>
</dbReference>
<accession>A0A7G9QV24</accession>
<proteinExistence type="predicted"/>
<gene>
    <name evidence="3" type="ORF">H9L17_03335</name>
</gene>
<dbReference type="InterPro" id="IPR024455">
    <property type="entry name" value="Phage_capsid"/>
</dbReference>
<dbReference type="KEGG" id="tbv:H9L17_03335"/>
<organism evidence="3 4">
    <name type="scientific">Thermomonas brevis</name>
    <dbReference type="NCBI Taxonomy" id="215691"/>
    <lineage>
        <taxon>Bacteria</taxon>
        <taxon>Pseudomonadati</taxon>
        <taxon>Pseudomonadota</taxon>
        <taxon>Gammaproteobacteria</taxon>
        <taxon>Lysobacterales</taxon>
        <taxon>Lysobacteraceae</taxon>
        <taxon>Thermomonas</taxon>
    </lineage>
</organism>
<dbReference type="NCBIfam" id="TIGR01554">
    <property type="entry name" value="major_cap_HK97"/>
    <property type="match status" value="1"/>
</dbReference>
<dbReference type="AlphaFoldDB" id="A0A7G9QV24"/>
<dbReference type="Pfam" id="PF05065">
    <property type="entry name" value="Phage_capsid"/>
    <property type="match status" value="1"/>
</dbReference>
<dbReference type="Gene3D" id="3.30.2400.10">
    <property type="entry name" value="Major capsid protein gp5"/>
    <property type="match status" value="1"/>
</dbReference>
<reference evidence="3 4" key="1">
    <citation type="submission" date="2020-08" db="EMBL/GenBank/DDBJ databases">
        <title>Genome sequence of Thermomonas brevis KACC 16975T.</title>
        <authorList>
            <person name="Hyun D.-W."/>
            <person name="Bae J.-W."/>
        </authorList>
    </citation>
    <scope>NUCLEOTIDE SEQUENCE [LARGE SCALE GENOMIC DNA]</scope>
    <source>
        <strain evidence="3 4">KACC 16975</strain>
    </source>
</reference>
<evidence type="ECO:0000259" key="2">
    <source>
        <dbReference type="Pfam" id="PF05065"/>
    </source>
</evidence>
<dbReference type="InterPro" id="IPR054612">
    <property type="entry name" value="Phage_capsid-like_C"/>
</dbReference>
<evidence type="ECO:0000313" key="4">
    <source>
        <dbReference type="Proteomes" id="UP000515977"/>
    </source>
</evidence>
<protein>
    <submittedName>
        <fullName evidence="3">Phage major capsid protein</fullName>
    </submittedName>
</protein>
<sequence length="411" mass="43596">MNLQAIREAKASKVAAARALVAKAEGEKRSLTAEESASFDTIKGEITALEADEARATFLADAERRMGGERVGGGERSMADLESRVSILSVIRAQMEGRQLTGAEAEYHAEAERRSGRKAQGILVPMRALETRVNTTTSAGQIVPTDHRPADYIQPLRNRLLARQLGVRVLSGLSGDLSIPKHGSSTTTGWVAEGSNLSASDMTFGSVGLSPKHVGGISEMSRQLIQQSSPDIEQLLRDDMAFQIAQAIDGALIDGGGTNEPVGLLSTVGIQTANLSTLSWANVLEMLEKLEIANAEAAHWLTSPQVKTKLASTLKATGIAGYLMEAGKMADLPVHVTNQVPVVTGTPDTGQLILGDWSQVLLGIWSELDILVNPFDSVAYARGGVLVRAMATVDTAVRHPKAFVVASDVAL</sequence>